<dbReference type="Gene3D" id="2.60.200.20">
    <property type="match status" value="1"/>
</dbReference>
<gene>
    <name evidence="2" type="ORF">K435DRAFT_803924</name>
</gene>
<dbReference type="PROSITE" id="PS50006">
    <property type="entry name" value="FHA_DOMAIN"/>
    <property type="match status" value="1"/>
</dbReference>
<dbReference type="Pfam" id="PF00498">
    <property type="entry name" value="FHA"/>
    <property type="match status" value="1"/>
</dbReference>
<dbReference type="OrthoDB" id="6288785at2759"/>
<sequence>MSVSPATDPSQPEIGRFGTLSLALAEHDKRQAVGIESEVLTFGRDTEFDITLDFPDLSPLHCKITFDEERKAFLVVLGGVAVVDGCKVRPSLLPSLPTTVPLPNHTKFKIDNQKFTFSICPPKQLRARLDASPSMTQKRVFISSFEDLAPGVLQIDLKPIKSTLPVPFLSTSHNTTGSGARAPFFPSPFSATVSDPGCDAVLLQGTQSPSTQLLQVQPLTPPPRSVTSTAANTLHGSTLLRNARRAAMHRKTLEEEQEDLSTCSLFLHSFSFTHLHFPIMSPNFITRVTRSSTSSIDRRNAQVIAPPPMGCVQVTKTSRSYQSQPQEAAVAVKTKTASSGSSTKKRKPLMPIKARSSIKHRAAEVVSEESGGEECIQIFLNEPGIGCYAKKYIVLLVTTLTKWYKFQEWY</sequence>
<reference evidence="2 3" key="1">
    <citation type="journal article" date="2019" name="Nat. Ecol. Evol.">
        <title>Megaphylogeny resolves global patterns of mushroom evolution.</title>
        <authorList>
            <person name="Varga T."/>
            <person name="Krizsan K."/>
            <person name="Foldi C."/>
            <person name="Dima B."/>
            <person name="Sanchez-Garcia M."/>
            <person name="Sanchez-Ramirez S."/>
            <person name="Szollosi G.J."/>
            <person name="Szarkandi J.G."/>
            <person name="Papp V."/>
            <person name="Albert L."/>
            <person name="Andreopoulos W."/>
            <person name="Angelini C."/>
            <person name="Antonin V."/>
            <person name="Barry K.W."/>
            <person name="Bougher N.L."/>
            <person name="Buchanan P."/>
            <person name="Buyck B."/>
            <person name="Bense V."/>
            <person name="Catcheside P."/>
            <person name="Chovatia M."/>
            <person name="Cooper J."/>
            <person name="Damon W."/>
            <person name="Desjardin D."/>
            <person name="Finy P."/>
            <person name="Geml J."/>
            <person name="Haridas S."/>
            <person name="Hughes K."/>
            <person name="Justo A."/>
            <person name="Karasinski D."/>
            <person name="Kautmanova I."/>
            <person name="Kiss B."/>
            <person name="Kocsube S."/>
            <person name="Kotiranta H."/>
            <person name="LaButti K.M."/>
            <person name="Lechner B.E."/>
            <person name="Liimatainen K."/>
            <person name="Lipzen A."/>
            <person name="Lukacs Z."/>
            <person name="Mihaltcheva S."/>
            <person name="Morgado L.N."/>
            <person name="Niskanen T."/>
            <person name="Noordeloos M.E."/>
            <person name="Ohm R.A."/>
            <person name="Ortiz-Santana B."/>
            <person name="Ovrebo C."/>
            <person name="Racz N."/>
            <person name="Riley R."/>
            <person name="Savchenko A."/>
            <person name="Shiryaev A."/>
            <person name="Soop K."/>
            <person name="Spirin V."/>
            <person name="Szebenyi C."/>
            <person name="Tomsovsky M."/>
            <person name="Tulloss R.E."/>
            <person name="Uehling J."/>
            <person name="Grigoriev I.V."/>
            <person name="Vagvolgyi C."/>
            <person name="Papp T."/>
            <person name="Martin F.M."/>
            <person name="Miettinen O."/>
            <person name="Hibbett D.S."/>
            <person name="Nagy L.G."/>
        </authorList>
    </citation>
    <scope>NUCLEOTIDE SEQUENCE [LARGE SCALE GENOMIC DNA]</scope>
    <source>
        <strain evidence="2 3">CBS 962.96</strain>
    </source>
</reference>
<dbReference type="EMBL" id="ML179430">
    <property type="protein sequence ID" value="THU87914.1"/>
    <property type="molecule type" value="Genomic_DNA"/>
</dbReference>
<evidence type="ECO:0000313" key="3">
    <source>
        <dbReference type="Proteomes" id="UP000297245"/>
    </source>
</evidence>
<accession>A0A4S8LG06</accession>
<organism evidence="2 3">
    <name type="scientific">Dendrothele bispora (strain CBS 962.96)</name>
    <dbReference type="NCBI Taxonomy" id="1314807"/>
    <lineage>
        <taxon>Eukaryota</taxon>
        <taxon>Fungi</taxon>
        <taxon>Dikarya</taxon>
        <taxon>Basidiomycota</taxon>
        <taxon>Agaricomycotina</taxon>
        <taxon>Agaricomycetes</taxon>
        <taxon>Agaricomycetidae</taxon>
        <taxon>Agaricales</taxon>
        <taxon>Agaricales incertae sedis</taxon>
        <taxon>Dendrothele</taxon>
    </lineage>
</organism>
<proteinExistence type="predicted"/>
<dbReference type="InterPro" id="IPR008984">
    <property type="entry name" value="SMAD_FHA_dom_sf"/>
</dbReference>
<name>A0A4S8LG06_DENBC</name>
<evidence type="ECO:0000313" key="2">
    <source>
        <dbReference type="EMBL" id="THU87914.1"/>
    </source>
</evidence>
<feature type="domain" description="FHA" evidence="1">
    <location>
        <begin position="40"/>
        <end position="93"/>
    </location>
</feature>
<protein>
    <recommendedName>
        <fullName evidence="1">FHA domain-containing protein</fullName>
    </recommendedName>
</protein>
<dbReference type="SUPFAM" id="SSF49879">
    <property type="entry name" value="SMAD/FHA domain"/>
    <property type="match status" value="1"/>
</dbReference>
<dbReference type="AlphaFoldDB" id="A0A4S8LG06"/>
<evidence type="ECO:0000259" key="1">
    <source>
        <dbReference type="PROSITE" id="PS50006"/>
    </source>
</evidence>
<dbReference type="Proteomes" id="UP000297245">
    <property type="component" value="Unassembled WGS sequence"/>
</dbReference>
<keyword evidence="3" id="KW-1185">Reference proteome</keyword>
<dbReference type="InterPro" id="IPR000253">
    <property type="entry name" value="FHA_dom"/>
</dbReference>